<accession>A0A091D014</accession>
<evidence type="ECO:0000313" key="2">
    <source>
        <dbReference type="EMBL" id="KFO23838.1"/>
    </source>
</evidence>
<evidence type="ECO:0000313" key="3">
    <source>
        <dbReference type="Proteomes" id="UP000028990"/>
    </source>
</evidence>
<dbReference type="EMBL" id="KN123723">
    <property type="protein sequence ID" value="KFO23838.1"/>
    <property type="molecule type" value="Genomic_DNA"/>
</dbReference>
<gene>
    <name evidence="2" type="ORF">H920_14766</name>
</gene>
<feature type="compositionally biased region" description="Polar residues" evidence="1">
    <location>
        <begin position="1"/>
        <end position="11"/>
    </location>
</feature>
<reference evidence="2 3" key="1">
    <citation type="submission" date="2013-11" db="EMBL/GenBank/DDBJ databases">
        <title>The Damaraland mole rat (Fukomys damarensis) genome and evolution of African mole rats.</title>
        <authorList>
            <person name="Gladyshev V.N."/>
            <person name="Fang X."/>
        </authorList>
    </citation>
    <scope>NUCLEOTIDE SEQUENCE [LARGE SCALE GENOMIC DNA]</scope>
    <source>
        <tissue evidence="2">Liver</tissue>
    </source>
</reference>
<name>A0A091D014_FUKDA</name>
<evidence type="ECO:0000256" key="1">
    <source>
        <dbReference type="SAM" id="MobiDB-lite"/>
    </source>
</evidence>
<protein>
    <submittedName>
        <fullName evidence="2">Uncharacterized protein</fullName>
    </submittedName>
</protein>
<organism evidence="2 3">
    <name type="scientific">Fukomys damarensis</name>
    <name type="common">Damaraland mole rat</name>
    <name type="synonym">Cryptomys damarensis</name>
    <dbReference type="NCBI Taxonomy" id="885580"/>
    <lineage>
        <taxon>Eukaryota</taxon>
        <taxon>Metazoa</taxon>
        <taxon>Chordata</taxon>
        <taxon>Craniata</taxon>
        <taxon>Vertebrata</taxon>
        <taxon>Euteleostomi</taxon>
        <taxon>Mammalia</taxon>
        <taxon>Eutheria</taxon>
        <taxon>Euarchontoglires</taxon>
        <taxon>Glires</taxon>
        <taxon>Rodentia</taxon>
        <taxon>Hystricomorpha</taxon>
        <taxon>Bathyergidae</taxon>
        <taxon>Fukomys</taxon>
    </lineage>
</organism>
<dbReference type="AlphaFoldDB" id="A0A091D014"/>
<dbReference type="Proteomes" id="UP000028990">
    <property type="component" value="Unassembled WGS sequence"/>
</dbReference>
<keyword evidence="3" id="KW-1185">Reference proteome</keyword>
<sequence length="73" mass="8354">MEGSQCSSTGSEAKESKTGHCMLEIQRIQEKAQGEDPEAHRRGVPHGNKVKQNRNLFEINFLCHWRILELHVV</sequence>
<proteinExistence type="predicted"/>
<feature type="region of interest" description="Disordered" evidence="1">
    <location>
        <begin position="1"/>
        <end position="20"/>
    </location>
</feature>